<accession>A0ACC0BS95</accession>
<comment type="caution">
    <text evidence="1">The sequence shown here is derived from an EMBL/GenBank/DDBJ whole genome shotgun (WGS) entry which is preliminary data.</text>
</comment>
<evidence type="ECO:0000313" key="1">
    <source>
        <dbReference type="EMBL" id="KAI5675556.1"/>
    </source>
</evidence>
<gene>
    <name evidence="1" type="ORF">M9H77_06506</name>
</gene>
<proteinExistence type="predicted"/>
<reference evidence="2" key="1">
    <citation type="journal article" date="2023" name="Nat. Plants">
        <title>Single-cell RNA sequencing provides a high-resolution roadmap for understanding the multicellular compartmentation of specialized metabolism.</title>
        <authorList>
            <person name="Sun S."/>
            <person name="Shen X."/>
            <person name="Li Y."/>
            <person name="Li Y."/>
            <person name="Wang S."/>
            <person name="Li R."/>
            <person name="Zhang H."/>
            <person name="Shen G."/>
            <person name="Guo B."/>
            <person name="Wei J."/>
            <person name="Xu J."/>
            <person name="St-Pierre B."/>
            <person name="Chen S."/>
            <person name="Sun C."/>
        </authorList>
    </citation>
    <scope>NUCLEOTIDE SEQUENCE [LARGE SCALE GENOMIC DNA]</scope>
</reference>
<keyword evidence="2" id="KW-1185">Reference proteome</keyword>
<dbReference type="EMBL" id="CM044702">
    <property type="protein sequence ID" value="KAI5675556.1"/>
    <property type="molecule type" value="Genomic_DNA"/>
</dbReference>
<dbReference type="Proteomes" id="UP001060085">
    <property type="component" value="Linkage Group LG02"/>
</dbReference>
<name>A0ACC0BS95_CATRO</name>
<sequence length="240" mass="27433">MAHKGKRVMESACVPPKKRSRSALEKCDGDILLSSSQDIDGLCPKKHNTYNSILEILDSDEDLGGELEKDIAEDVEEDLEEDRIEIPVEGPNEVHKKSFRGKILEDDAMRTILSTLMPQEILLDYHVLPHMVPRTIYKHRTFRLEETESRFEHLQLQSNYYQHCIALVEARATHAESEVERLRWALTYQKRIVETNCYRCCAVSGRVEEDYADIIDGLTKLVRFINGGVTRSAGPFASRG</sequence>
<protein>
    <submittedName>
        <fullName evidence="1">Uncharacterized protein</fullName>
    </submittedName>
</protein>
<organism evidence="1 2">
    <name type="scientific">Catharanthus roseus</name>
    <name type="common">Madagascar periwinkle</name>
    <name type="synonym">Vinca rosea</name>
    <dbReference type="NCBI Taxonomy" id="4058"/>
    <lineage>
        <taxon>Eukaryota</taxon>
        <taxon>Viridiplantae</taxon>
        <taxon>Streptophyta</taxon>
        <taxon>Embryophyta</taxon>
        <taxon>Tracheophyta</taxon>
        <taxon>Spermatophyta</taxon>
        <taxon>Magnoliopsida</taxon>
        <taxon>eudicotyledons</taxon>
        <taxon>Gunneridae</taxon>
        <taxon>Pentapetalae</taxon>
        <taxon>asterids</taxon>
        <taxon>lamiids</taxon>
        <taxon>Gentianales</taxon>
        <taxon>Apocynaceae</taxon>
        <taxon>Rauvolfioideae</taxon>
        <taxon>Vinceae</taxon>
        <taxon>Catharanthinae</taxon>
        <taxon>Catharanthus</taxon>
    </lineage>
</organism>
<evidence type="ECO:0000313" key="2">
    <source>
        <dbReference type="Proteomes" id="UP001060085"/>
    </source>
</evidence>